<name>A0A3P1B4V1_9FLAO</name>
<dbReference type="EMBL" id="RQTJ01000005">
    <property type="protein sequence ID" value="RRA96004.1"/>
    <property type="molecule type" value="Genomic_DNA"/>
</dbReference>
<sequence length="260" mass="30637">MRLSKFKILLITVCCFIISCKKEKLNTAKTEKSTKYLLESQYNSPFFETIIFQIKEDSSYIFTKESELDHDNSSIISKGKVHIQNDTIYFKYHQFPINQAKKAILKNNLIIFLNAENPYRLPISKTKLIVKNYYDLHQFKNYSTFTSDEFLLKYHYKKDFSNYELQNNDMIQLDRILKKMLLENNDKLRAFEDYIIQCCAIKNDQDEIEVFINLYCNDEMINSRFKISTIRMKDGGSCNVSLKINLTKNTYSDLAIAGVV</sequence>
<organism evidence="1 2">
    <name type="scientific">Paenimyroides viscosum</name>
    <dbReference type="NCBI Taxonomy" id="2488729"/>
    <lineage>
        <taxon>Bacteria</taxon>
        <taxon>Pseudomonadati</taxon>
        <taxon>Bacteroidota</taxon>
        <taxon>Flavobacteriia</taxon>
        <taxon>Flavobacteriales</taxon>
        <taxon>Flavobacteriaceae</taxon>
        <taxon>Paenimyroides</taxon>
    </lineage>
</organism>
<dbReference type="PROSITE" id="PS51257">
    <property type="entry name" value="PROKAR_LIPOPROTEIN"/>
    <property type="match status" value="1"/>
</dbReference>
<dbReference type="RefSeq" id="WP_124898572.1">
    <property type="nucleotide sequence ID" value="NZ_RQTJ01000005.1"/>
</dbReference>
<evidence type="ECO:0000313" key="2">
    <source>
        <dbReference type="Proteomes" id="UP000268372"/>
    </source>
</evidence>
<evidence type="ECO:0008006" key="3">
    <source>
        <dbReference type="Google" id="ProtNLM"/>
    </source>
</evidence>
<keyword evidence="2" id="KW-1185">Reference proteome</keyword>
<dbReference type="AlphaFoldDB" id="A0A3P1B4V1"/>
<accession>A0A3P1B4V1</accession>
<comment type="caution">
    <text evidence="1">The sequence shown here is derived from an EMBL/GenBank/DDBJ whole genome shotgun (WGS) entry which is preliminary data.</text>
</comment>
<gene>
    <name evidence="1" type="ORF">EG242_03710</name>
</gene>
<dbReference type="Proteomes" id="UP000268372">
    <property type="component" value="Unassembled WGS sequence"/>
</dbReference>
<reference evidence="1 2" key="1">
    <citation type="submission" date="2018-11" db="EMBL/GenBank/DDBJ databases">
        <title>Flavobacterium sp. nov., YIM 102796 draft genome.</title>
        <authorList>
            <person name="Li G."/>
            <person name="Jiang Y."/>
        </authorList>
    </citation>
    <scope>NUCLEOTIDE SEQUENCE [LARGE SCALE GENOMIC DNA]</scope>
    <source>
        <strain evidence="1 2">YIM 102796</strain>
    </source>
</reference>
<proteinExistence type="predicted"/>
<dbReference type="OrthoDB" id="4301792at2"/>
<evidence type="ECO:0000313" key="1">
    <source>
        <dbReference type="EMBL" id="RRA96004.1"/>
    </source>
</evidence>
<protein>
    <recommendedName>
        <fullName evidence="3">Lipoprotein</fullName>
    </recommendedName>
</protein>